<dbReference type="EMBL" id="AHKC01018140">
    <property type="protein sequence ID" value="EKF27463.1"/>
    <property type="molecule type" value="Genomic_DNA"/>
</dbReference>
<comment type="caution">
    <text evidence="2">The sequence shown here is derived from an EMBL/GenBank/DDBJ whole genome shotgun (WGS) entry which is preliminary data.</text>
</comment>
<keyword evidence="3" id="KW-1185">Reference proteome</keyword>
<dbReference type="Proteomes" id="UP000007350">
    <property type="component" value="Unassembled WGS sequence"/>
</dbReference>
<feature type="compositionally biased region" description="Basic and acidic residues" evidence="1">
    <location>
        <begin position="117"/>
        <end position="141"/>
    </location>
</feature>
<sequence length="165" mass="18872">MAPKKQATKQRVRVTNKALEARQFSTVRLPRKAEVQVPQVDVERMYEDHDRGNRRGDEKRGDAGGDVAARESVPLNFDPIPNDPLFVVVAKSKYWPPPPLEELRAANGAPIDDGFDAYDRREDDRAARRERVKVVHGELNHPRGKPRQNTILNLDDSDEEKDEKR</sequence>
<feature type="compositionally biased region" description="Acidic residues" evidence="1">
    <location>
        <begin position="155"/>
        <end position="165"/>
    </location>
</feature>
<organism evidence="2 3">
    <name type="scientific">Trypanosoma cruzi marinkellei</name>
    <dbReference type="NCBI Taxonomy" id="85056"/>
    <lineage>
        <taxon>Eukaryota</taxon>
        <taxon>Discoba</taxon>
        <taxon>Euglenozoa</taxon>
        <taxon>Kinetoplastea</taxon>
        <taxon>Metakinetoplastina</taxon>
        <taxon>Trypanosomatida</taxon>
        <taxon>Trypanosomatidae</taxon>
        <taxon>Trypanosoma</taxon>
        <taxon>Schizotrypanum</taxon>
    </lineage>
</organism>
<evidence type="ECO:0000313" key="2">
    <source>
        <dbReference type="EMBL" id="EKF27463.1"/>
    </source>
</evidence>
<reference evidence="2 3" key="1">
    <citation type="journal article" date="2012" name="BMC Genomics">
        <title>Comparative genomic analysis of human infective Trypanosoma cruzi lineages with the bat-restricted subspecies T. cruzi marinkellei.</title>
        <authorList>
            <person name="Franzen O."/>
            <person name="Talavera-Lopez C."/>
            <person name="Ochaya S."/>
            <person name="Butler C.E."/>
            <person name="Messenger L.A."/>
            <person name="Lewis M.D."/>
            <person name="Llewellyn M.S."/>
            <person name="Marinkelle C.J."/>
            <person name="Tyler K.M."/>
            <person name="Miles M.A."/>
            <person name="Andersson B."/>
        </authorList>
    </citation>
    <scope>NUCLEOTIDE SEQUENCE [LARGE SCALE GENOMIC DNA]</scope>
    <source>
        <strain evidence="2 3">B7</strain>
    </source>
</reference>
<feature type="compositionally biased region" description="Basic and acidic residues" evidence="1">
    <location>
        <begin position="41"/>
        <end position="63"/>
    </location>
</feature>
<proteinExistence type="predicted"/>
<feature type="region of interest" description="Disordered" evidence="1">
    <location>
        <begin position="39"/>
        <end position="67"/>
    </location>
</feature>
<name>K2LXR5_TRYCR</name>
<evidence type="ECO:0000313" key="3">
    <source>
        <dbReference type="Proteomes" id="UP000007350"/>
    </source>
</evidence>
<dbReference type="AlphaFoldDB" id="K2LXR5"/>
<evidence type="ECO:0000256" key="1">
    <source>
        <dbReference type="SAM" id="MobiDB-lite"/>
    </source>
</evidence>
<gene>
    <name evidence="2" type="ORF">MOQ_008814</name>
</gene>
<feature type="region of interest" description="Disordered" evidence="1">
    <location>
        <begin position="101"/>
        <end position="165"/>
    </location>
</feature>
<accession>K2LXR5</accession>
<dbReference type="OrthoDB" id="272784at2759"/>
<protein>
    <submittedName>
        <fullName evidence="2">Uncharacterized protein</fullName>
    </submittedName>
</protein>